<dbReference type="GeneID" id="94174982"/>
<evidence type="ECO:0000256" key="3">
    <source>
        <dbReference type="ARBA" id="ARBA00022722"/>
    </source>
</evidence>
<dbReference type="InterPro" id="IPR001604">
    <property type="entry name" value="Endo_G_ENPP1-like_dom"/>
</dbReference>
<dbReference type="GO" id="GO:0000014">
    <property type="term" value="F:single-stranded DNA endodeoxyribonuclease activity"/>
    <property type="evidence" value="ECO:0007669"/>
    <property type="project" value="TreeGrafter"/>
</dbReference>
<dbReference type="SMART" id="SM00892">
    <property type="entry name" value="Endonuclease_NS"/>
    <property type="match status" value="1"/>
</dbReference>
<evidence type="ECO:0000256" key="4">
    <source>
        <dbReference type="ARBA" id="ARBA00022723"/>
    </source>
</evidence>
<feature type="region of interest" description="Disordered" evidence="10">
    <location>
        <begin position="686"/>
        <end position="714"/>
    </location>
</feature>
<dbReference type="GO" id="GO:0046872">
    <property type="term" value="F:metal ion binding"/>
    <property type="evidence" value="ECO:0007669"/>
    <property type="project" value="UniProtKB-KW"/>
</dbReference>
<dbReference type="InterPro" id="IPR044925">
    <property type="entry name" value="His-Me_finger_sf"/>
</dbReference>
<keyword evidence="7" id="KW-0460">Magnesium</keyword>
<organism evidence="13 14">
    <name type="scientific">Leishmania enriettii</name>
    <dbReference type="NCBI Taxonomy" id="5663"/>
    <lineage>
        <taxon>Eukaryota</taxon>
        <taxon>Discoba</taxon>
        <taxon>Euglenozoa</taxon>
        <taxon>Kinetoplastea</taxon>
        <taxon>Metakinetoplastina</taxon>
        <taxon>Trypanosomatida</taxon>
        <taxon>Trypanosomatidae</taxon>
        <taxon>Leishmaniinae</taxon>
        <taxon>Leishmania</taxon>
    </lineage>
</organism>
<dbReference type="AlphaFoldDB" id="A0A836KQ55"/>
<evidence type="ECO:0008006" key="15">
    <source>
        <dbReference type="Google" id="ProtNLM"/>
    </source>
</evidence>
<dbReference type="GO" id="GO:0003676">
    <property type="term" value="F:nucleic acid binding"/>
    <property type="evidence" value="ECO:0007669"/>
    <property type="project" value="InterPro"/>
</dbReference>
<feature type="compositionally biased region" description="Low complexity" evidence="10">
    <location>
        <begin position="443"/>
        <end position="458"/>
    </location>
</feature>
<comment type="similarity">
    <text evidence="2">Belongs to the DNA/RNA non-specific endonuclease family.</text>
</comment>
<accession>A0A836KQ55</accession>
<dbReference type="InterPro" id="IPR018524">
    <property type="entry name" value="DNA/RNA_endonuclease_AS"/>
</dbReference>
<dbReference type="RefSeq" id="XP_067694731.1">
    <property type="nucleotide sequence ID" value="XM_067839472.1"/>
</dbReference>
<dbReference type="SMART" id="SM00477">
    <property type="entry name" value="NUC"/>
    <property type="match status" value="1"/>
</dbReference>
<keyword evidence="5" id="KW-0255">Endonuclease</keyword>
<evidence type="ECO:0000256" key="6">
    <source>
        <dbReference type="ARBA" id="ARBA00022801"/>
    </source>
</evidence>
<evidence type="ECO:0000313" key="13">
    <source>
        <dbReference type="EMBL" id="KAG5483514.1"/>
    </source>
</evidence>
<dbReference type="EMBL" id="JAFHKP010000013">
    <property type="protein sequence ID" value="KAG5483514.1"/>
    <property type="molecule type" value="Genomic_DNA"/>
</dbReference>
<dbReference type="Gene3D" id="3.40.570.10">
    <property type="entry name" value="Extracellular Endonuclease, subunit A"/>
    <property type="match status" value="1"/>
</dbReference>
<dbReference type="InterPro" id="IPR044929">
    <property type="entry name" value="DNA/RNA_non-sp_Endonuclease_sf"/>
</dbReference>
<sequence length="899" mass="99136">MPPLANSPSCGCSAPEASLPSAVYFFPSWYVQATRRLLHARAYYEAAPLYGACGQPAPTPSPSSPAPSPSLKLWLTCAIAAVSGTCGVIVGTRLRPWLNRRSTRLYYQREAKHRDPLMLLPSPAAVARPRPWWWWRLSRACMSPLHSAHSSLSEVRRLDYGHAAEWLTAWTGHRWLPKRISRPTLLKLYSPARRSPQSCASRRTDEEVQWGTRMMNKGTHTLTQHSGVAAAAKSTTASLVSSALFSFMHLTPAPLLRWQPLPQHAVDVFVLATCCNTESPRFTTPAAVSPLLCLPRQGFTLLYDPVARLSVWCGYYLTRETVDRARRQNRCLTFFTDRSLDKAVRRVPAELKARGHDRGHLAPHASVAASAQAAIEAALLSNVQLQHRQINRGVWRWLESAARAYVRQQPLSNVPRAVARQQRCVEGESTAGAAAVPPLEAASYPQLSPSSSLPPRGARATRRRGRLPKSLSPTRCTSTRHQAAKRRSTGGCSCEGLRRDSEIISRLLAASNAGSGTDSHLRLRGDGSRGFATRILRCCRDWWLRQWWCCYCSGGAVRRNRGLEVAVNVGPLYFKQVSALGQDNRWRCCATTVRAPAMVATSSTTTSRSRRCCAGLRKAHDRPRDGQGVPPPVPSAAPPRQPLFIPDAFFFSLWNVHTHEHVHLIVPNHPDAAAIQAVTAAVAARRPTAAGARTNTFQSRRRRRVTHPSSSPSDELEKALRSLVVSTVELEQLFAASLVELRSRCMSAGVLGAVSRDTTSSIDHAASPVALRTHFHLFPVYRQRWMWRSGGSGWRRVRSSQMPNAGLCRCYSALSGSSFSFALWVPQAPVLEASLISSRIPPPAPPPTRLPVPSQSYRLCWMRGGGGGRLSSLALPPPPPLYALVNFASLSRRCTYIHR</sequence>
<evidence type="ECO:0000256" key="7">
    <source>
        <dbReference type="ARBA" id="ARBA00022842"/>
    </source>
</evidence>
<keyword evidence="3" id="KW-0540">Nuclease</keyword>
<dbReference type="InterPro" id="IPR040255">
    <property type="entry name" value="Non-specific_endonuclease"/>
</dbReference>
<evidence type="ECO:0000256" key="9">
    <source>
        <dbReference type="PIRSR" id="PIRSR640255-2"/>
    </source>
</evidence>
<evidence type="ECO:0000256" key="1">
    <source>
        <dbReference type="ARBA" id="ARBA00001946"/>
    </source>
</evidence>
<feature type="active site" description="Proton acceptor" evidence="8">
    <location>
        <position position="360"/>
    </location>
</feature>
<evidence type="ECO:0000313" key="14">
    <source>
        <dbReference type="Proteomes" id="UP000674179"/>
    </source>
</evidence>
<dbReference type="Proteomes" id="UP000674179">
    <property type="component" value="Chromosome 13"/>
</dbReference>
<evidence type="ECO:0000256" key="5">
    <source>
        <dbReference type="ARBA" id="ARBA00022759"/>
    </source>
</evidence>
<evidence type="ECO:0000256" key="10">
    <source>
        <dbReference type="SAM" id="MobiDB-lite"/>
    </source>
</evidence>
<keyword evidence="4 9" id="KW-0479">Metal-binding</keyword>
<dbReference type="OrthoDB" id="266836at2759"/>
<name>A0A836KQ55_LEIEN</name>
<protein>
    <recommendedName>
        <fullName evidence="15">DNA/RNA non-specific endonuclease-like protein</fullName>
    </recommendedName>
</protein>
<comment type="cofactor">
    <cofactor evidence="1">
        <name>Mg(2+)</name>
        <dbReference type="ChEBI" id="CHEBI:18420"/>
    </cofactor>
</comment>
<evidence type="ECO:0000256" key="2">
    <source>
        <dbReference type="ARBA" id="ARBA00010052"/>
    </source>
</evidence>
<dbReference type="PANTHER" id="PTHR13966:SF5">
    <property type="entry name" value="ENDONUCLEASE G, MITOCHONDRIAL"/>
    <property type="match status" value="1"/>
</dbReference>
<feature type="region of interest" description="Disordered" evidence="10">
    <location>
        <begin position="443"/>
        <end position="493"/>
    </location>
</feature>
<gene>
    <name evidence="13" type="ORF">CUR178_07835</name>
</gene>
<dbReference type="KEGG" id="lenr:94174982"/>
<feature type="binding site" evidence="9">
    <location>
        <position position="391"/>
    </location>
    <ligand>
        <name>Mg(2+)</name>
        <dbReference type="ChEBI" id="CHEBI:18420"/>
        <note>catalytic</note>
    </ligand>
</feature>
<evidence type="ECO:0000259" key="11">
    <source>
        <dbReference type="SMART" id="SM00477"/>
    </source>
</evidence>
<keyword evidence="14" id="KW-1185">Reference proteome</keyword>
<feature type="domain" description="DNA/RNA non-specific endonuclease/pyrophosphatase/phosphodiesterase" evidence="12">
    <location>
        <begin position="295"/>
        <end position="456"/>
    </location>
</feature>
<dbReference type="GO" id="GO:0005743">
    <property type="term" value="C:mitochondrial inner membrane"/>
    <property type="evidence" value="ECO:0007669"/>
    <property type="project" value="TreeGrafter"/>
</dbReference>
<reference evidence="13 14" key="1">
    <citation type="submission" date="2021-02" db="EMBL/GenBank/DDBJ databases">
        <title>Leishmania (Mundinia) enrietti genome sequencing and assembly.</title>
        <authorList>
            <person name="Almutairi H."/>
            <person name="Gatherer D."/>
        </authorList>
    </citation>
    <scope>NUCLEOTIDE SEQUENCE [LARGE SCALE GENOMIC DNA]</scope>
    <source>
        <strain evidence="13">CUR178</strain>
    </source>
</reference>
<dbReference type="InterPro" id="IPR020821">
    <property type="entry name" value="ENPP1-3/EXOG-like_nuc-like"/>
</dbReference>
<dbReference type="Pfam" id="PF01223">
    <property type="entry name" value="Endonuclease_NS"/>
    <property type="match status" value="1"/>
</dbReference>
<comment type="caution">
    <text evidence="13">The sequence shown here is derived from an EMBL/GenBank/DDBJ whole genome shotgun (WGS) entry which is preliminary data.</text>
</comment>
<dbReference type="GO" id="GO:0004521">
    <property type="term" value="F:RNA endonuclease activity"/>
    <property type="evidence" value="ECO:0007669"/>
    <property type="project" value="TreeGrafter"/>
</dbReference>
<feature type="domain" description="ENPP1-3/EXOG-like endonuclease/phosphodiesterase" evidence="11">
    <location>
        <begin position="296"/>
        <end position="689"/>
    </location>
</feature>
<evidence type="ECO:0000256" key="8">
    <source>
        <dbReference type="PIRSR" id="PIRSR640255-1"/>
    </source>
</evidence>
<feature type="compositionally biased region" description="Polar residues" evidence="10">
    <location>
        <begin position="471"/>
        <end position="481"/>
    </location>
</feature>
<feature type="region of interest" description="Disordered" evidence="10">
    <location>
        <begin position="617"/>
        <end position="637"/>
    </location>
</feature>
<proteinExistence type="inferred from homology"/>
<dbReference type="GO" id="GO:0005634">
    <property type="term" value="C:nucleus"/>
    <property type="evidence" value="ECO:0007669"/>
    <property type="project" value="TreeGrafter"/>
</dbReference>
<dbReference type="PANTHER" id="PTHR13966">
    <property type="entry name" value="ENDONUCLEASE RELATED"/>
    <property type="match status" value="1"/>
</dbReference>
<dbReference type="PROSITE" id="PS01070">
    <property type="entry name" value="NUCLEASE_NON_SPEC"/>
    <property type="match status" value="1"/>
</dbReference>
<dbReference type="SUPFAM" id="SSF54060">
    <property type="entry name" value="His-Me finger endonucleases"/>
    <property type="match status" value="1"/>
</dbReference>
<keyword evidence="6" id="KW-0378">Hydrolase</keyword>
<evidence type="ECO:0000259" key="12">
    <source>
        <dbReference type="SMART" id="SM00892"/>
    </source>
</evidence>